<dbReference type="GO" id="GO:0006508">
    <property type="term" value="P:proteolysis"/>
    <property type="evidence" value="ECO:0007669"/>
    <property type="project" value="InterPro"/>
</dbReference>
<reference evidence="2 3" key="2">
    <citation type="submission" date="2018-11" db="EMBL/GenBank/DDBJ databases">
        <authorList>
            <consortium name="Pathogen Informatics"/>
        </authorList>
    </citation>
    <scope>NUCLEOTIDE SEQUENCE [LARGE SCALE GENOMIC DNA]</scope>
</reference>
<dbReference type="Pfam" id="PF00089">
    <property type="entry name" value="Trypsin"/>
    <property type="match status" value="1"/>
</dbReference>
<feature type="domain" description="Peptidase S1" evidence="1">
    <location>
        <begin position="12"/>
        <end position="85"/>
    </location>
</feature>
<accession>A0A0N4YYB3</accession>
<dbReference type="GO" id="GO:0004252">
    <property type="term" value="F:serine-type endopeptidase activity"/>
    <property type="evidence" value="ECO:0007669"/>
    <property type="project" value="InterPro"/>
</dbReference>
<dbReference type="Proteomes" id="UP000271162">
    <property type="component" value="Unassembled WGS sequence"/>
</dbReference>
<dbReference type="Gene3D" id="2.40.10.10">
    <property type="entry name" value="Trypsin-like serine proteases"/>
    <property type="match status" value="1"/>
</dbReference>
<dbReference type="AlphaFoldDB" id="A0A0N4YYB3"/>
<keyword evidence="3" id="KW-1185">Reference proteome</keyword>
<protein>
    <submittedName>
        <fullName evidence="4">Peptidase S1 domain-containing protein</fullName>
    </submittedName>
</protein>
<dbReference type="EMBL" id="UYSL01027625">
    <property type="protein sequence ID" value="VDL86917.1"/>
    <property type="molecule type" value="Genomic_DNA"/>
</dbReference>
<name>A0A0N4YYB3_NIPBR</name>
<evidence type="ECO:0000259" key="1">
    <source>
        <dbReference type="Pfam" id="PF00089"/>
    </source>
</evidence>
<dbReference type="InterPro" id="IPR009003">
    <property type="entry name" value="Peptidase_S1_PA"/>
</dbReference>
<sequence length="97" mass="11270">MRHMREVAQWEFYVGTLKPWNPWSTKVMRVQKVLFLSTYDECTNANDIALFELEQEVPENAIPICLPKINTPIQKQLSLASVGSTARTLLFVEYFYA</sequence>
<dbReference type="SUPFAM" id="SSF50494">
    <property type="entry name" value="Trypsin-like serine proteases"/>
    <property type="match status" value="1"/>
</dbReference>
<proteinExistence type="predicted"/>
<organism evidence="4">
    <name type="scientific">Nippostrongylus brasiliensis</name>
    <name type="common">Rat hookworm</name>
    <dbReference type="NCBI Taxonomy" id="27835"/>
    <lineage>
        <taxon>Eukaryota</taxon>
        <taxon>Metazoa</taxon>
        <taxon>Ecdysozoa</taxon>
        <taxon>Nematoda</taxon>
        <taxon>Chromadorea</taxon>
        <taxon>Rhabditida</taxon>
        <taxon>Rhabditina</taxon>
        <taxon>Rhabditomorpha</taxon>
        <taxon>Strongyloidea</taxon>
        <taxon>Heligmosomidae</taxon>
        <taxon>Nippostrongylus</taxon>
    </lineage>
</organism>
<dbReference type="InterPro" id="IPR043504">
    <property type="entry name" value="Peptidase_S1_PA_chymotrypsin"/>
</dbReference>
<reference evidence="4" key="1">
    <citation type="submission" date="2017-02" db="UniProtKB">
        <authorList>
            <consortium name="WormBaseParasite"/>
        </authorList>
    </citation>
    <scope>IDENTIFICATION</scope>
</reference>
<evidence type="ECO:0000313" key="4">
    <source>
        <dbReference type="WBParaSite" id="NBR_0002223501-mRNA-1"/>
    </source>
</evidence>
<dbReference type="InterPro" id="IPR001254">
    <property type="entry name" value="Trypsin_dom"/>
</dbReference>
<evidence type="ECO:0000313" key="2">
    <source>
        <dbReference type="EMBL" id="VDL86917.1"/>
    </source>
</evidence>
<gene>
    <name evidence="2" type="ORF">NBR_LOCUS22236</name>
</gene>
<evidence type="ECO:0000313" key="3">
    <source>
        <dbReference type="Proteomes" id="UP000271162"/>
    </source>
</evidence>
<dbReference type="WBParaSite" id="NBR_0002223501-mRNA-1">
    <property type="protein sequence ID" value="NBR_0002223501-mRNA-1"/>
    <property type="gene ID" value="NBR_0002223501"/>
</dbReference>